<organism evidence="1">
    <name type="scientific">Woronichinia naegeliana WA131</name>
    <dbReference type="NCBI Taxonomy" id="2824559"/>
    <lineage>
        <taxon>Bacteria</taxon>
        <taxon>Bacillati</taxon>
        <taxon>Cyanobacteriota</taxon>
        <taxon>Cyanophyceae</taxon>
        <taxon>Synechococcales</taxon>
        <taxon>Coelosphaeriaceae</taxon>
        <taxon>Woronichinia</taxon>
    </lineage>
</organism>
<evidence type="ECO:0008006" key="2">
    <source>
        <dbReference type="Google" id="ProtNLM"/>
    </source>
</evidence>
<gene>
    <name evidence="1" type="ORF">KA717_18710</name>
</gene>
<dbReference type="AlphaFoldDB" id="A0A977L2R3"/>
<dbReference type="Proteomes" id="UP001065613">
    <property type="component" value="Chromosome"/>
</dbReference>
<protein>
    <recommendedName>
        <fullName evidence="2">Toxin-antitoxin system toxin component, PIN family</fullName>
    </recommendedName>
</protein>
<evidence type="ECO:0000313" key="1">
    <source>
        <dbReference type="EMBL" id="UXE64327.1"/>
    </source>
</evidence>
<sequence length="49" mass="5343">MYPIVLGAAQAAQVEVIVTGDKDLLVLANFEGIEILSPQGFLDCYLFQE</sequence>
<name>A0A977L2R3_9CYAN</name>
<dbReference type="EMBL" id="CP073041">
    <property type="protein sequence ID" value="UXE64327.1"/>
    <property type="molecule type" value="Genomic_DNA"/>
</dbReference>
<accession>A0A977L2R3</accession>
<dbReference type="KEGG" id="wna:KA717_18710"/>
<reference evidence="1" key="1">
    <citation type="submission" date="2021-04" db="EMBL/GenBank/DDBJ databases">
        <title>Genome sequence of Woronichinia naegeliana from Washington state freshwater lake bloom.</title>
        <authorList>
            <person name="Dreher T.W."/>
        </authorList>
    </citation>
    <scope>NUCLEOTIDE SEQUENCE</scope>
    <source>
        <strain evidence="1">WA131</strain>
    </source>
</reference>
<proteinExistence type="predicted"/>